<reference evidence="1" key="3">
    <citation type="submission" date="2018-11" db="EMBL/GenBank/DDBJ databases">
        <title>Proposal to divide the Flavobacteriaceae and reorganize its genera based on Amino Acid Identity values calculated from whole genome sequences.</title>
        <authorList>
            <person name="Nicholson A.C."/>
            <person name="Gulvik C.A."/>
            <person name="Whitney A.M."/>
            <person name="Humrighouse B.W."/>
            <person name="Bell M."/>
            <person name="Holmes B."/>
            <person name="Steigerwalt A."/>
            <person name="Villarma A."/>
            <person name="Sheth M."/>
            <person name="Batra D."/>
            <person name="Pryor J."/>
            <person name="Bernardet J.-F."/>
            <person name="Hugo C."/>
            <person name="Kampfer P."/>
            <person name="Newman J."/>
            <person name="Mcquiston J.R."/>
        </authorList>
    </citation>
    <scope>NUCLEOTIDE SEQUENCE [LARGE SCALE GENOMIC DNA]</scope>
    <source>
        <strain evidence="1">G0188</strain>
    </source>
</reference>
<evidence type="ECO:0000313" key="4">
    <source>
        <dbReference type="Proteomes" id="UP000273270"/>
    </source>
</evidence>
<dbReference type="Proteomes" id="UP000255224">
    <property type="component" value="Unassembled WGS sequence"/>
</dbReference>
<dbReference type="Proteomes" id="UP000273270">
    <property type="component" value="Chromosome"/>
</dbReference>
<accession>A0A3G6N9F4</accession>
<sequence>METKEIYRIAKQVGMSPDCKERMSSDLSIENLCQMYFDGDDWSMENDFPKVEVLRQFKGKSEVHGLFTDFVGMPNNLPKAAFFGKSNVQMIYNGFSVSQLVIRHETTATIKAAENAIVIINLLDDAELDIDCIETARVDVFSYGRGKIKYTGDVRIHKSSFKK</sequence>
<evidence type="ECO:0000313" key="1">
    <source>
        <dbReference type="EMBL" id="AZA49750.1"/>
    </source>
</evidence>
<reference evidence="2 3" key="1">
    <citation type="submission" date="2018-06" db="EMBL/GenBank/DDBJ databases">
        <authorList>
            <consortium name="Pathogen Informatics"/>
            <person name="Doyle S."/>
        </authorList>
    </citation>
    <scope>NUCLEOTIDE SEQUENCE [LARGE SCALE GENOMIC DNA]</scope>
    <source>
        <strain evidence="2 3">NCTC13533</strain>
    </source>
</reference>
<dbReference type="OrthoDB" id="1272783at2"/>
<evidence type="ECO:0000313" key="3">
    <source>
        <dbReference type="Proteomes" id="UP000255224"/>
    </source>
</evidence>
<dbReference type="EMBL" id="UFVQ01000003">
    <property type="protein sequence ID" value="STC95552.1"/>
    <property type="molecule type" value="Genomic_DNA"/>
</dbReference>
<accession>A0A376DVA9</accession>
<keyword evidence="4" id="KW-1185">Reference proteome</keyword>
<dbReference type="AlphaFoldDB" id="A0A376DVA9"/>
<gene>
    <name evidence="1" type="ORF">EG346_16875</name>
    <name evidence="2" type="ORF">NCTC13533_01919</name>
</gene>
<protein>
    <submittedName>
        <fullName evidence="2">Uncharacterized protein</fullName>
    </submittedName>
</protein>
<dbReference type="KEGG" id="ccau:EG346_16875"/>
<organism evidence="2 3">
    <name type="scientific">Chryseobacterium carnipullorum</name>
    <dbReference type="NCBI Taxonomy" id="1124835"/>
    <lineage>
        <taxon>Bacteria</taxon>
        <taxon>Pseudomonadati</taxon>
        <taxon>Bacteroidota</taxon>
        <taxon>Flavobacteriia</taxon>
        <taxon>Flavobacteriales</taxon>
        <taxon>Weeksellaceae</taxon>
        <taxon>Chryseobacterium group</taxon>
        <taxon>Chryseobacterium</taxon>
    </lineage>
</organism>
<proteinExistence type="predicted"/>
<reference evidence="4" key="2">
    <citation type="submission" date="2018-11" db="EMBL/GenBank/DDBJ databases">
        <title>Proposal to divide the Flavobacteriaceae and reorganize its genera based on Amino Acid Identity values calculated from whole genome sequences.</title>
        <authorList>
            <person name="Nicholson A.C."/>
            <person name="Gulvik C.A."/>
            <person name="Whitney A.M."/>
            <person name="Humrighouse B.W."/>
            <person name="Bell M."/>
            <person name="Holmes B."/>
            <person name="Steigerwalt A.G."/>
            <person name="Villarma A."/>
            <person name="Sheth M."/>
            <person name="Batra D."/>
            <person name="Pryor J."/>
            <person name="Bernardet J.-F."/>
            <person name="Hugo C."/>
            <person name="Kampfer P."/>
            <person name="Newman J."/>
            <person name="McQuiston J.R."/>
        </authorList>
    </citation>
    <scope>NUCLEOTIDE SEQUENCE [LARGE SCALE GENOMIC DNA]</scope>
    <source>
        <strain evidence="4">G0188</strain>
    </source>
</reference>
<name>A0A376DVA9_CHRCU</name>
<evidence type="ECO:0000313" key="2">
    <source>
        <dbReference type="EMBL" id="STC95552.1"/>
    </source>
</evidence>
<dbReference type="RefSeq" id="WP_123880192.1">
    <property type="nucleotide sequence ID" value="NZ_CP033920.1"/>
</dbReference>
<dbReference type="EMBL" id="CP033920">
    <property type="protein sequence ID" value="AZA49750.1"/>
    <property type="molecule type" value="Genomic_DNA"/>
</dbReference>